<dbReference type="EMBL" id="DWVP01000001">
    <property type="protein sequence ID" value="HJC84009.1"/>
    <property type="molecule type" value="Genomic_DNA"/>
</dbReference>
<dbReference type="AlphaFoldDB" id="A0A9D2QAL8"/>
<feature type="domain" description="HTH tetR-type" evidence="5">
    <location>
        <begin position="15"/>
        <end position="75"/>
    </location>
</feature>
<feature type="DNA-binding region" description="H-T-H motif" evidence="4">
    <location>
        <begin position="38"/>
        <end position="57"/>
    </location>
</feature>
<gene>
    <name evidence="6" type="ORF">H9751_00330</name>
</gene>
<evidence type="ECO:0000313" key="7">
    <source>
        <dbReference type="Proteomes" id="UP000823858"/>
    </source>
</evidence>
<dbReference type="SUPFAM" id="SSF46689">
    <property type="entry name" value="Homeodomain-like"/>
    <property type="match status" value="1"/>
</dbReference>
<dbReference type="InterPro" id="IPR009057">
    <property type="entry name" value="Homeodomain-like_sf"/>
</dbReference>
<accession>A0A9D2QAL8</accession>
<proteinExistence type="predicted"/>
<protein>
    <submittedName>
        <fullName evidence="6">TetR/AcrR family transcriptional regulator</fullName>
    </submittedName>
</protein>
<dbReference type="PRINTS" id="PR00455">
    <property type="entry name" value="HTHTETR"/>
</dbReference>
<evidence type="ECO:0000256" key="4">
    <source>
        <dbReference type="PROSITE-ProRule" id="PRU00335"/>
    </source>
</evidence>
<dbReference type="Gene3D" id="1.10.10.60">
    <property type="entry name" value="Homeodomain-like"/>
    <property type="match status" value="1"/>
</dbReference>
<reference evidence="6" key="2">
    <citation type="submission" date="2021-04" db="EMBL/GenBank/DDBJ databases">
        <authorList>
            <person name="Gilroy R."/>
        </authorList>
    </citation>
    <scope>NUCLEOTIDE SEQUENCE</scope>
    <source>
        <strain evidence="6">ChiHjej13B12-4958</strain>
    </source>
</reference>
<evidence type="ECO:0000259" key="5">
    <source>
        <dbReference type="PROSITE" id="PS50977"/>
    </source>
</evidence>
<sequence>MANPTSPGRRERKKAATRKAIGDAAIELFLAKGFDAVSVREIADAADVSPTTVFAHFPCKEAIALDEDETRRDELVAVVTGRAADYTIIDALHTYLRDNGREERMDADFLALLNSSPSLNDYAQQMWLRHGDALAEAIAEELGTDRPDDTILAFCRFVLQTQILAAEVPETTTDMSPDMVDAAFGLLRPGWEHYLAKFS</sequence>
<name>A0A9D2QAL8_9CORY</name>
<keyword evidence="3" id="KW-0804">Transcription</keyword>
<dbReference type="PANTHER" id="PTHR30055">
    <property type="entry name" value="HTH-TYPE TRANSCRIPTIONAL REGULATOR RUTR"/>
    <property type="match status" value="1"/>
</dbReference>
<keyword evidence="1" id="KW-0805">Transcription regulation</keyword>
<dbReference type="GO" id="GO:0003700">
    <property type="term" value="F:DNA-binding transcription factor activity"/>
    <property type="evidence" value="ECO:0007669"/>
    <property type="project" value="TreeGrafter"/>
</dbReference>
<reference evidence="6" key="1">
    <citation type="journal article" date="2021" name="PeerJ">
        <title>Extensive microbial diversity within the chicken gut microbiome revealed by metagenomics and culture.</title>
        <authorList>
            <person name="Gilroy R."/>
            <person name="Ravi A."/>
            <person name="Getino M."/>
            <person name="Pursley I."/>
            <person name="Horton D.L."/>
            <person name="Alikhan N.F."/>
            <person name="Baker D."/>
            <person name="Gharbi K."/>
            <person name="Hall N."/>
            <person name="Watson M."/>
            <person name="Adriaenssens E.M."/>
            <person name="Foster-Nyarko E."/>
            <person name="Jarju S."/>
            <person name="Secka A."/>
            <person name="Antonio M."/>
            <person name="Oren A."/>
            <person name="Chaudhuri R.R."/>
            <person name="La Ragione R."/>
            <person name="Hildebrand F."/>
            <person name="Pallen M.J."/>
        </authorList>
    </citation>
    <scope>NUCLEOTIDE SEQUENCE</scope>
    <source>
        <strain evidence="6">ChiHjej13B12-4958</strain>
    </source>
</reference>
<evidence type="ECO:0000256" key="2">
    <source>
        <dbReference type="ARBA" id="ARBA00023125"/>
    </source>
</evidence>
<evidence type="ECO:0000256" key="1">
    <source>
        <dbReference type="ARBA" id="ARBA00023015"/>
    </source>
</evidence>
<dbReference type="PANTHER" id="PTHR30055:SF234">
    <property type="entry name" value="HTH-TYPE TRANSCRIPTIONAL REGULATOR BETI"/>
    <property type="match status" value="1"/>
</dbReference>
<dbReference type="InterPro" id="IPR050109">
    <property type="entry name" value="HTH-type_TetR-like_transc_reg"/>
</dbReference>
<dbReference type="PROSITE" id="PS50977">
    <property type="entry name" value="HTH_TETR_2"/>
    <property type="match status" value="1"/>
</dbReference>
<dbReference type="Gene3D" id="1.10.357.10">
    <property type="entry name" value="Tetracycline Repressor, domain 2"/>
    <property type="match status" value="1"/>
</dbReference>
<dbReference type="Pfam" id="PF00440">
    <property type="entry name" value="TetR_N"/>
    <property type="match status" value="1"/>
</dbReference>
<organism evidence="6 7">
    <name type="scientific">Candidatus Corynebacterium faecigallinarum</name>
    <dbReference type="NCBI Taxonomy" id="2838528"/>
    <lineage>
        <taxon>Bacteria</taxon>
        <taxon>Bacillati</taxon>
        <taxon>Actinomycetota</taxon>
        <taxon>Actinomycetes</taxon>
        <taxon>Mycobacteriales</taxon>
        <taxon>Corynebacteriaceae</taxon>
        <taxon>Corynebacterium</taxon>
    </lineage>
</organism>
<dbReference type="GO" id="GO:0000976">
    <property type="term" value="F:transcription cis-regulatory region binding"/>
    <property type="evidence" value="ECO:0007669"/>
    <property type="project" value="TreeGrafter"/>
</dbReference>
<keyword evidence="2 4" id="KW-0238">DNA-binding</keyword>
<evidence type="ECO:0000313" key="6">
    <source>
        <dbReference type="EMBL" id="HJC84009.1"/>
    </source>
</evidence>
<evidence type="ECO:0000256" key="3">
    <source>
        <dbReference type="ARBA" id="ARBA00023163"/>
    </source>
</evidence>
<dbReference type="InterPro" id="IPR001647">
    <property type="entry name" value="HTH_TetR"/>
</dbReference>
<comment type="caution">
    <text evidence="6">The sequence shown here is derived from an EMBL/GenBank/DDBJ whole genome shotgun (WGS) entry which is preliminary data.</text>
</comment>
<dbReference type="Proteomes" id="UP000823858">
    <property type="component" value="Unassembled WGS sequence"/>
</dbReference>